<name>A0A6J6HHE3_9ZZZZ</name>
<dbReference type="EMBL" id="CAEZUQ010000107">
    <property type="protein sequence ID" value="CAB4612396.1"/>
    <property type="molecule type" value="Genomic_DNA"/>
</dbReference>
<gene>
    <name evidence="1" type="ORF">UFOPK1842_00845</name>
</gene>
<organism evidence="1">
    <name type="scientific">freshwater metagenome</name>
    <dbReference type="NCBI Taxonomy" id="449393"/>
    <lineage>
        <taxon>unclassified sequences</taxon>
        <taxon>metagenomes</taxon>
        <taxon>ecological metagenomes</taxon>
    </lineage>
</organism>
<sequence>MAGPGLTSEAKDVVLAYGGSNGSTGQWFIPSMNELNELCKYARGQVTGDVTVQCTSSGSLKSDSQSEFGGFDEGHGYWSSSQMSYGIVWYFDFNSGGYSGSGTAGSGNIRPIRAF</sequence>
<proteinExistence type="predicted"/>
<reference evidence="1" key="1">
    <citation type="submission" date="2020-05" db="EMBL/GenBank/DDBJ databases">
        <authorList>
            <person name="Chiriac C."/>
            <person name="Salcher M."/>
            <person name="Ghai R."/>
            <person name="Kavagutti S V."/>
        </authorList>
    </citation>
    <scope>NUCLEOTIDE SEQUENCE</scope>
</reference>
<protein>
    <submittedName>
        <fullName evidence="1">Unannotated protein</fullName>
    </submittedName>
</protein>
<evidence type="ECO:0000313" key="1">
    <source>
        <dbReference type="EMBL" id="CAB4612396.1"/>
    </source>
</evidence>
<accession>A0A6J6HHE3</accession>
<dbReference type="AlphaFoldDB" id="A0A6J6HHE3"/>